<dbReference type="Gene3D" id="3.40.50.10960">
    <property type="match status" value="1"/>
</dbReference>
<keyword evidence="3" id="KW-0132">Cell division</keyword>
<evidence type="ECO:0000256" key="6">
    <source>
        <dbReference type="ARBA" id="ARBA00023136"/>
    </source>
</evidence>
<sequence>MPEENKVPVLPNPKPRRTRANRKLLTLLFLFFVTILAVLFFRSSLSRVSEIKIAGNELLSSEEIGQAAAVRKGDHFFAVGSESVRGRVAALRMVQSVEVSKHFPGQISIVVHEYPRVAFQFGADGVKQAVLADGSTVPVVKEDMPVDKPILTGWKENDPNRIALCKALAAIPAGYLSDISEIRPDPSEAYKDKIKMYTRTKFEVVTTVGYLPNKIMNLSAYITSMQGSEVNSGILMLLETDDHLPLDTSAAGNKGKAGTGSTKKPDPTPKPGGSVKPTSTPQKDTR</sequence>
<keyword evidence="6 9" id="KW-0472">Membrane</keyword>
<dbReference type="Gene3D" id="3.10.20.310">
    <property type="entry name" value="membrane protein fhac"/>
    <property type="match status" value="1"/>
</dbReference>
<dbReference type="PANTHER" id="PTHR37820">
    <property type="entry name" value="CELL DIVISION PROTEIN DIVIB"/>
    <property type="match status" value="1"/>
</dbReference>
<evidence type="ECO:0000259" key="10">
    <source>
        <dbReference type="PROSITE" id="PS51779"/>
    </source>
</evidence>
<evidence type="ECO:0000313" key="11">
    <source>
        <dbReference type="EMBL" id="MCY9597966.1"/>
    </source>
</evidence>
<feature type="region of interest" description="Disordered" evidence="8">
    <location>
        <begin position="246"/>
        <end position="286"/>
    </location>
</feature>
<evidence type="ECO:0000256" key="7">
    <source>
        <dbReference type="ARBA" id="ARBA00023306"/>
    </source>
</evidence>
<keyword evidence="12" id="KW-1185">Reference proteome</keyword>
<dbReference type="RefSeq" id="WP_241688719.1">
    <property type="nucleotide sequence ID" value="NZ_CP026520.1"/>
</dbReference>
<reference evidence="11 12" key="1">
    <citation type="submission" date="2022-05" db="EMBL/GenBank/DDBJ databases">
        <title>Genome Sequencing of Bee-Associated Microbes.</title>
        <authorList>
            <person name="Dunlap C."/>
        </authorList>
    </citation>
    <scope>NUCLEOTIDE SEQUENCE [LARGE SCALE GENOMIC DNA]</scope>
    <source>
        <strain evidence="11 12">NRRL B-23120</strain>
    </source>
</reference>
<evidence type="ECO:0000256" key="3">
    <source>
        <dbReference type="ARBA" id="ARBA00022618"/>
    </source>
</evidence>
<proteinExistence type="predicted"/>
<keyword evidence="7" id="KW-0131">Cell cycle</keyword>
<evidence type="ECO:0000256" key="1">
    <source>
        <dbReference type="ARBA" id="ARBA00004370"/>
    </source>
</evidence>
<protein>
    <submittedName>
        <fullName evidence="11">FtsQ-type POTRA domain-containing protein</fullName>
    </submittedName>
</protein>
<comment type="subcellular location">
    <subcellularLocation>
        <location evidence="1">Membrane</location>
    </subcellularLocation>
</comment>
<keyword evidence="2" id="KW-1003">Cell membrane</keyword>
<evidence type="ECO:0000256" key="9">
    <source>
        <dbReference type="SAM" id="Phobius"/>
    </source>
</evidence>
<dbReference type="PROSITE" id="PS51779">
    <property type="entry name" value="POTRA"/>
    <property type="match status" value="1"/>
</dbReference>
<evidence type="ECO:0000313" key="12">
    <source>
        <dbReference type="Proteomes" id="UP001527202"/>
    </source>
</evidence>
<dbReference type="InterPro" id="IPR034746">
    <property type="entry name" value="POTRA"/>
</dbReference>
<dbReference type="PANTHER" id="PTHR37820:SF1">
    <property type="entry name" value="CELL DIVISION PROTEIN FTSQ"/>
    <property type="match status" value="1"/>
</dbReference>
<keyword evidence="4 9" id="KW-0812">Transmembrane</keyword>
<name>A0ABT4FJ75_9BACL</name>
<accession>A0ABT4FJ75</accession>
<evidence type="ECO:0000256" key="5">
    <source>
        <dbReference type="ARBA" id="ARBA00022989"/>
    </source>
</evidence>
<organism evidence="11 12">
    <name type="scientific">Paenibacillus chitinolyticus</name>
    <dbReference type="NCBI Taxonomy" id="79263"/>
    <lineage>
        <taxon>Bacteria</taxon>
        <taxon>Bacillati</taxon>
        <taxon>Bacillota</taxon>
        <taxon>Bacilli</taxon>
        <taxon>Bacillales</taxon>
        <taxon>Paenibacillaceae</taxon>
        <taxon>Paenibacillus</taxon>
    </lineage>
</organism>
<keyword evidence="5 9" id="KW-1133">Transmembrane helix</keyword>
<dbReference type="Pfam" id="PF08478">
    <property type="entry name" value="POTRA_1"/>
    <property type="match status" value="1"/>
</dbReference>
<dbReference type="GeneID" id="95377623"/>
<dbReference type="InterPro" id="IPR050487">
    <property type="entry name" value="FtsQ_DivIB"/>
</dbReference>
<dbReference type="InterPro" id="IPR013685">
    <property type="entry name" value="POTRA_FtsQ_type"/>
</dbReference>
<evidence type="ECO:0000256" key="8">
    <source>
        <dbReference type="SAM" id="MobiDB-lite"/>
    </source>
</evidence>
<dbReference type="EMBL" id="JAMDMJ010000025">
    <property type="protein sequence ID" value="MCY9597966.1"/>
    <property type="molecule type" value="Genomic_DNA"/>
</dbReference>
<gene>
    <name evidence="11" type="ORF">M5X16_19555</name>
</gene>
<feature type="transmembrane region" description="Helical" evidence="9">
    <location>
        <begin position="24"/>
        <end position="41"/>
    </location>
</feature>
<dbReference type="Proteomes" id="UP001527202">
    <property type="component" value="Unassembled WGS sequence"/>
</dbReference>
<feature type="domain" description="POTRA" evidence="10">
    <location>
        <begin position="46"/>
        <end position="114"/>
    </location>
</feature>
<evidence type="ECO:0000256" key="2">
    <source>
        <dbReference type="ARBA" id="ARBA00022475"/>
    </source>
</evidence>
<feature type="compositionally biased region" description="Polar residues" evidence="8">
    <location>
        <begin position="276"/>
        <end position="286"/>
    </location>
</feature>
<evidence type="ECO:0000256" key="4">
    <source>
        <dbReference type="ARBA" id="ARBA00022692"/>
    </source>
</evidence>
<comment type="caution">
    <text evidence="11">The sequence shown here is derived from an EMBL/GenBank/DDBJ whole genome shotgun (WGS) entry which is preliminary data.</text>
</comment>